<feature type="transmembrane region" description="Helical" evidence="13">
    <location>
        <begin position="285"/>
        <end position="310"/>
    </location>
</feature>
<keyword evidence="9" id="KW-0406">Ion transport</keyword>
<feature type="transmembrane region" description="Helical" evidence="13">
    <location>
        <begin position="158"/>
        <end position="177"/>
    </location>
</feature>
<evidence type="ECO:0000313" key="16">
    <source>
        <dbReference type="EMBL" id="MBA4612382.1"/>
    </source>
</evidence>
<dbReference type="GO" id="GO:0005886">
    <property type="term" value="C:plasma membrane"/>
    <property type="evidence" value="ECO:0007669"/>
    <property type="project" value="UniProtKB-SubCell"/>
</dbReference>
<reference evidence="16 17" key="2">
    <citation type="submission" date="2020-08" db="EMBL/GenBank/DDBJ databases">
        <title>Stappia taiwanensis sp. nov., isolated from a coastal thermal spring.</title>
        <authorList>
            <person name="Kampfer P."/>
        </authorList>
    </citation>
    <scope>NUCLEOTIDE SEQUENCE [LARGE SCALE GENOMIC DNA]</scope>
    <source>
        <strain evidence="16 17">DSM 23284</strain>
    </source>
</reference>
<dbReference type="GO" id="GO:0032025">
    <property type="term" value="P:response to cobalt ion"/>
    <property type="evidence" value="ECO:0007669"/>
    <property type="project" value="TreeGrafter"/>
</dbReference>
<dbReference type="Pfam" id="PF03824">
    <property type="entry name" value="NicO"/>
    <property type="match status" value="1"/>
</dbReference>
<evidence type="ECO:0000256" key="4">
    <source>
        <dbReference type="ARBA" id="ARBA00022448"/>
    </source>
</evidence>
<evidence type="ECO:0000256" key="9">
    <source>
        <dbReference type="ARBA" id="ARBA00023065"/>
    </source>
</evidence>
<feature type="transmembrane region" description="Helical" evidence="13">
    <location>
        <begin position="76"/>
        <end position="96"/>
    </location>
</feature>
<evidence type="ECO:0000256" key="1">
    <source>
        <dbReference type="ARBA" id="ARBA00002510"/>
    </source>
</evidence>
<feature type="region of interest" description="Disordered" evidence="14">
    <location>
        <begin position="198"/>
        <end position="229"/>
    </location>
</feature>
<evidence type="ECO:0000256" key="12">
    <source>
        <dbReference type="ARBA" id="ARBA00023285"/>
    </source>
</evidence>
<keyword evidence="5" id="KW-1003">Cell membrane</keyword>
<keyword evidence="6" id="KW-0533">Nickel</keyword>
<dbReference type="GO" id="GO:0046583">
    <property type="term" value="F:monoatomic cation efflux transmembrane transporter activity"/>
    <property type="evidence" value="ECO:0007669"/>
    <property type="project" value="TreeGrafter"/>
</dbReference>
<reference evidence="16 17" key="1">
    <citation type="submission" date="2020-07" db="EMBL/GenBank/DDBJ databases">
        <authorList>
            <person name="Li M."/>
        </authorList>
    </citation>
    <scope>NUCLEOTIDE SEQUENCE [LARGE SCALE GENOMIC DNA]</scope>
    <source>
        <strain evidence="16 17">DSM 23284</strain>
    </source>
</reference>
<gene>
    <name evidence="16" type="ORF">H1W37_12010</name>
</gene>
<evidence type="ECO:0000256" key="2">
    <source>
        <dbReference type="ARBA" id="ARBA00004651"/>
    </source>
</evidence>
<comment type="caution">
    <text evidence="16">The sequence shown here is derived from an EMBL/GenBank/DDBJ whole genome shotgun (WGS) entry which is preliminary data.</text>
</comment>
<dbReference type="RefSeq" id="WP_181760574.1">
    <property type="nucleotide sequence ID" value="NZ_BMCR01000009.1"/>
</dbReference>
<evidence type="ECO:0000256" key="10">
    <source>
        <dbReference type="ARBA" id="ARBA00023112"/>
    </source>
</evidence>
<keyword evidence="10" id="KW-0921">Nickel transport</keyword>
<feature type="transmembrane region" description="Helical" evidence="13">
    <location>
        <begin position="331"/>
        <end position="354"/>
    </location>
</feature>
<keyword evidence="15" id="KW-0732">Signal</keyword>
<evidence type="ECO:0000256" key="11">
    <source>
        <dbReference type="ARBA" id="ARBA00023136"/>
    </source>
</evidence>
<dbReference type="PANTHER" id="PTHR40659:SF1">
    <property type="entry name" value="NICKEL_COBALT EFFLUX SYSTEM RCNA"/>
    <property type="match status" value="1"/>
</dbReference>
<dbReference type="AlphaFoldDB" id="A0A838XQ95"/>
<dbReference type="InterPro" id="IPR011541">
    <property type="entry name" value="Ni/Co_transpt_high_affinity"/>
</dbReference>
<accession>A0A838XQ95</accession>
<feature type="transmembrane region" description="Helical" evidence="13">
    <location>
        <begin position="256"/>
        <end position="279"/>
    </location>
</feature>
<comment type="similarity">
    <text evidence="13">Belongs to the NiCoT transporter (TC 2.A.52) family.</text>
</comment>
<dbReference type="Gene3D" id="3.40.50.1980">
    <property type="entry name" value="Nitrogenase molybdenum iron protein domain"/>
    <property type="match status" value="1"/>
</dbReference>
<comment type="subcellular location">
    <subcellularLocation>
        <location evidence="2 13">Cell membrane</location>
        <topology evidence="2 13">Multi-pass membrane protein</topology>
    </subcellularLocation>
</comment>
<keyword evidence="17" id="KW-1185">Reference proteome</keyword>
<dbReference type="GO" id="GO:0006824">
    <property type="term" value="P:cobalt ion transport"/>
    <property type="evidence" value="ECO:0007669"/>
    <property type="project" value="UniProtKB-KW"/>
</dbReference>
<keyword evidence="12" id="KW-0170">Cobalt</keyword>
<keyword evidence="7 13" id="KW-0812">Transmembrane</keyword>
<keyword evidence="11 13" id="KW-0472">Membrane</keyword>
<evidence type="ECO:0000313" key="17">
    <source>
        <dbReference type="Proteomes" id="UP000559404"/>
    </source>
</evidence>
<evidence type="ECO:0000256" key="15">
    <source>
        <dbReference type="SAM" id="SignalP"/>
    </source>
</evidence>
<evidence type="ECO:0000256" key="5">
    <source>
        <dbReference type="ARBA" id="ARBA00022475"/>
    </source>
</evidence>
<keyword evidence="8 13" id="KW-1133">Transmembrane helix</keyword>
<keyword evidence="3" id="KW-0171">Cobalt transport</keyword>
<feature type="transmembrane region" description="Helical" evidence="13">
    <location>
        <begin position="117"/>
        <end position="138"/>
    </location>
</feature>
<dbReference type="PANTHER" id="PTHR40659">
    <property type="entry name" value="NICKEL/COBALT EFFLUX SYSTEM RCNA"/>
    <property type="match status" value="1"/>
</dbReference>
<dbReference type="GO" id="GO:0010045">
    <property type="term" value="P:response to nickel cation"/>
    <property type="evidence" value="ECO:0007669"/>
    <property type="project" value="TreeGrafter"/>
</dbReference>
<sequence>MTMRKAFSLLAAAALVCVGVTAAVAAPSPFGVGLPEQTLTPSGPFAGFFAWVAMKQSAFYAALTGALKEMQADGTAGWWLMALSFAYGVFHAAGPGHGKAIISSYVLANEETLKRGVLLSFASALAQAVTAVAVIGVASVLLKMTSIAITETTRWFEIGSYLAVMLLGAFLVWRKILRPMFGPRRAAALGAQAVVAHDHHDHDHSHHGHDGHHHHHHGDHAHHDHDHGPGEVCSSCGHVHAPPPALLQGKMSLARAWSVILAVGLRPCTGALVVLVFAISQGLALAGVAATFAMAIGTGMTVSVLAILAVTAKGAAMRLTDGRRALILHRAVEGFGALFVFAIGLTLFVAAVGWG</sequence>
<name>A0A838XQ95_9HYPH</name>
<dbReference type="EMBL" id="JACEON010000010">
    <property type="protein sequence ID" value="MBA4612382.1"/>
    <property type="molecule type" value="Genomic_DNA"/>
</dbReference>
<feature type="compositionally biased region" description="Basic residues" evidence="14">
    <location>
        <begin position="205"/>
        <end position="220"/>
    </location>
</feature>
<feature type="chain" id="PRO_5032784028" description="Nickel/cobalt efflux system" evidence="15">
    <location>
        <begin position="26"/>
        <end position="355"/>
    </location>
</feature>
<dbReference type="InterPro" id="IPR051224">
    <property type="entry name" value="NiCoT_RcnA"/>
</dbReference>
<protein>
    <recommendedName>
        <fullName evidence="13">Nickel/cobalt efflux system</fullName>
    </recommendedName>
</protein>
<dbReference type="Proteomes" id="UP000559404">
    <property type="component" value="Unassembled WGS sequence"/>
</dbReference>
<evidence type="ECO:0000256" key="7">
    <source>
        <dbReference type="ARBA" id="ARBA00022692"/>
    </source>
</evidence>
<proteinExistence type="inferred from homology"/>
<evidence type="ECO:0000256" key="6">
    <source>
        <dbReference type="ARBA" id="ARBA00022596"/>
    </source>
</evidence>
<evidence type="ECO:0000256" key="13">
    <source>
        <dbReference type="RuleBase" id="RU362101"/>
    </source>
</evidence>
<keyword evidence="4 13" id="KW-0813">Transport</keyword>
<dbReference type="GO" id="GO:0015099">
    <property type="term" value="F:nickel cation transmembrane transporter activity"/>
    <property type="evidence" value="ECO:0007669"/>
    <property type="project" value="UniProtKB-UniRule"/>
</dbReference>
<evidence type="ECO:0000256" key="3">
    <source>
        <dbReference type="ARBA" id="ARBA00022426"/>
    </source>
</evidence>
<evidence type="ECO:0000256" key="8">
    <source>
        <dbReference type="ARBA" id="ARBA00022989"/>
    </source>
</evidence>
<evidence type="ECO:0000256" key="14">
    <source>
        <dbReference type="SAM" id="MobiDB-lite"/>
    </source>
</evidence>
<comment type="function">
    <text evidence="1">Efflux system for nickel and cobalt.</text>
</comment>
<feature type="signal peptide" evidence="15">
    <location>
        <begin position="1"/>
        <end position="25"/>
    </location>
</feature>
<organism evidence="16 17">
    <name type="scientific">Stappia taiwanensis</name>
    <dbReference type="NCBI Taxonomy" id="992267"/>
    <lineage>
        <taxon>Bacteria</taxon>
        <taxon>Pseudomonadati</taxon>
        <taxon>Pseudomonadota</taxon>
        <taxon>Alphaproteobacteria</taxon>
        <taxon>Hyphomicrobiales</taxon>
        <taxon>Stappiaceae</taxon>
        <taxon>Stappia</taxon>
    </lineage>
</organism>